<name>A0A2D0KQJ6_9GAMM</name>
<protein>
    <submittedName>
        <fullName evidence="2">Transcriptional regulator</fullName>
    </submittedName>
</protein>
<evidence type="ECO:0000313" key="3">
    <source>
        <dbReference type="Proteomes" id="UP000222366"/>
    </source>
</evidence>
<comment type="caution">
    <text evidence="2">The sequence shown here is derived from an EMBL/GenBank/DDBJ whole genome shotgun (WGS) entry which is preliminary data.</text>
</comment>
<dbReference type="SUPFAM" id="SSF47413">
    <property type="entry name" value="lambda repressor-like DNA-binding domains"/>
    <property type="match status" value="1"/>
</dbReference>
<feature type="domain" description="HTH cro/C1-type" evidence="1">
    <location>
        <begin position="8"/>
        <end position="53"/>
    </location>
</feature>
<dbReference type="AlphaFoldDB" id="A0A2D0KQJ6"/>
<evidence type="ECO:0000313" key="2">
    <source>
        <dbReference type="EMBL" id="PHM65710.1"/>
    </source>
</evidence>
<dbReference type="SMART" id="SM00530">
    <property type="entry name" value="HTH_XRE"/>
    <property type="match status" value="1"/>
</dbReference>
<dbReference type="InterPro" id="IPR001387">
    <property type="entry name" value="Cro/C1-type_HTH"/>
</dbReference>
<dbReference type="Pfam" id="PF01381">
    <property type="entry name" value="HTH_3"/>
    <property type="match status" value="1"/>
</dbReference>
<sequence length="112" mass="12894">MSTMGSRVTEERERLGLKKTDFEHLIGCPHNTLYSYEQNEASLSGLHLQKLAEHGFDMLYIVTGNKTQPMNISTDEQEVIENYRAMNQASRLNISTISNTITYQRINERVKI</sequence>
<dbReference type="Gene3D" id="1.10.260.40">
    <property type="entry name" value="lambda repressor-like DNA-binding domains"/>
    <property type="match status" value="1"/>
</dbReference>
<dbReference type="PROSITE" id="PS50943">
    <property type="entry name" value="HTH_CROC1"/>
    <property type="match status" value="1"/>
</dbReference>
<accession>A0A2D0KQJ6</accession>
<dbReference type="Proteomes" id="UP000222366">
    <property type="component" value="Unassembled WGS sequence"/>
</dbReference>
<dbReference type="CDD" id="cd00093">
    <property type="entry name" value="HTH_XRE"/>
    <property type="match status" value="1"/>
</dbReference>
<dbReference type="InterPro" id="IPR010982">
    <property type="entry name" value="Lambda_DNA-bd_dom_sf"/>
</dbReference>
<gene>
    <name evidence="2" type="ORF">Xsto_01862</name>
</gene>
<keyword evidence="3" id="KW-1185">Reference proteome</keyword>
<proteinExistence type="predicted"/>
<evidence type="ECO:0000259" key="1">
    <source>
        <dbReference type="PROSITE" id="PS50943"/>
    </source>
</evidence>
<dbReference type="GO" id="GO:0003677">
    <property type="term" value="F:DNA binding"/>
    <property type="evidence" value="ECO:0007669"/>
    <property type="project" value="InterPro"/>
</dbReference>
<dbReference type="EMBL" id="NJAJ01000014">
    <property type="protein sequence ID" value="PHM65710.1"/>
    <property type="molecule type" value="Genomic_DNA"/>
</dbReference>
<reference evidence="2 3" key="1">
    <citation type="journal article" date="2017" name="Nat. Microbiol.">
        <title>Natural product diversity associated with the nematode symbionts Photorhabdus and Xenorhabdus.</title>
        <authorList>
            <person name="Tobias N.J."/>
            <person name="Wolff H."/>
            <person name="Djahanschiri B."/>
            <person name="Grundmann F."/>
            <person name="Kronenwerth M."/>
            <person name="Shi Y.M."/>
            <person name="Simonyi S."/>
            <person name="Grun P."/>
            <person name="Shapiro-Ilan D."/>
            <person name="Pidot S.J."/>
            <person name="Stinear T.P."/>
            <person name="Ebersberger I."/>
            <person name="Bode H.B."/>
        </authorList>
    </citation>
    <scope>NUCLEOTIDE SEQUENCE [LARGE SCALE GENOMIC DNA]</scope>
    <source>
        <strain evidence="2 3">DSM 17904</strain>
    </source>
</reference>
<organism evidence="2 3">
    <name type="scientific">Xenorhabdus stockiae</name>
    <dbReference type="NCBI Taxonomy" id="351614"/>
    <lineage>
        <taxon>Bacteria</taxon>
        <taxon>Pseudomonadati</taxon>
        <taxon>Pseudomonadota</taxon>
        <taxon>Gammaproteobacteria</taxon>
        <taxon>Enterobacterales</taxon>
        <taxon>Morganellaceae</taxon>
        <taxon>Xenorhabdus</taxon>
    </lineage>
</organism>